<keyword evidence="1" id="KW-0378">Hydrolase</keyword>
<dbReference type="InterPro" id="IPR020422">
    <property type="entry name" value="TYR_PHOSPHATASE_DUAL_dom"/>
</dbReference>
<dbReference type="GO" id="GO:0005737">
    <property type="term" value="C:cytoplasm"/>
    <property type="evidence" value="ECO:0007669"/>
    <property type="project" value="TreeGrafter"/>
</dbReference>
<dbReference type="SMART" id="SM00195">
    <property type="entry name" value="DSPc"/>
    <property type="match status" value="1"/>
</dbReference>
<evidence type="ECO:0000259" key="4">
    <source>
        <dbReference type="PROSITE" id="PS51166"/>
    </source>
</evidence>
<sequence length="519" mass="57608">MVKVRFGLVAYVEEDVTVSLVGSVKELGKWDLSKSVPLHPAVPPETTAEPSFWVCDVELYKGTEPAVFQYKFVRRATGGGEGGEWEWEGSGPTHNRWWIPEDEEKNMVGNGVYLTPVAMWKEPDGDPHTLEHTASFYHTIRDSRTMHYSEVVENLWVGSCPRIPAHITHGMKTALGVTAVINLQREEDVCADSAGCCPEVPSKDVPDNLSQLYKDHGISYVWIPANDWDPKSKVGVLPAAVYKLWELLKSGHHVYVYCNAGIIRSVLVVCGYLYYVLGWPYRVMEYHVCSQRPVACVDQGIILEAEKEFQEKFGSDVLAARCAESPRSYQPQPPPKIPDIQATQTEQQQNEEDEDPASPQPPQEIPAIQATQTEQQANVEDIQIADDDETPTSAHPNQEIPAIQATHIEQQPDDGGDKIIAVEDPSSAQAPQEIPAIQATQTEQQTSKVDGQIVAEEDPSSAQPLQETPAVQETQTEQQLKNGGEEVADDDDAHFVAKTKIVLRRTVDFPPEEGKELND</sequence>
<dbReference type="PROSITE" id="PS51166">
    <property type="entry name" value="CBM20"/>
    <property type="match status" value="1"/>
</dbReference>
<keyword evidence="6" id="KW-1185">Reference proteome</keyword>
<proteinExistence type="predicted"/>
<gene>
    <name evidence="5" type="primary">EPM2A</name>
    <name evidence="5" type="ORF">BLAG_LOCUS7810</name>
</gene>
<organism evidence="5 6">
    <name type="scientific">Branchiostoma lanceolatum</name>
    <name type="common">Common lancelet</name>
    <name type="synonym">Amphioxus lanceolatum</name>
    <dbReference type="NCBI Taxonomy" id="7740"/>
    <lineage>
        <taxon>Eukaryota</taxon>
        <taxon>Metazoa</taxon>
        <taxon>Chordata</taxon>
        <taxon>Cephalochordata</taxon>
        <taxon>Leptocardii</taxon>
        <taxon>Amphioxiformes</taxon>
        <taxon>Branchiostomatidae</taxon>
        <taxon>Branchiostoma</taxon>
    </lineage>
</organism>
<dbReference type="SMART" id="SM01065">
    <property type="entry name" value="CBM_2"/>
    <property type="match status" value="1"/>
</dbReference>
<evidence type="ECO:0000256" key="2">
    <source>
        <dbReference type="SAM" id="MobiDB-lite"/>
    </source>
</evidence>
<dbReference type="Proteomes" id="UP000838412">
    <property type="component" value="Chromosome 14"/>
</dbReference>
<dbReference type="InterPro" id="IPR000340">
    <property type="entry name" value="Dual-sp_phosphatase_cat-dom"/>
</dbReference>
<evidence type="ECO:0000313" key="6">
    <source>
        <dbReference type="Proteomes" id="UP000838412"/>
    </source>
</evidence>
<reference evidence="5" key="1">
    <citation type="submission" date="2022-01" db="EMBL/GenBank/DDBJ databases">
        <authorList>
            <person name="Braso-Vives M."/>
        </authorList>
    </citation>
    <scope>NUCLEOTIDE SEQUENCE</scope>
</reference>
<feature type="region of interest" description="Disordered" evidence="2">
    <location>
        <begin position="324"/>
        <end position="364"/>
    </location>
</feature>
<dbReference type="InterPro" id="IPR029021">
    <property type="entry name" value="Prot-tyrosine_phosphatase-like"/>
</dbReference>
<dbReference type="PANTHER" id="PTHR46864">
    <property type="entry name" value="LAFORIN"/>
    <property type="match status" value="1"/>
</dbReference>
<dbReference type="GO" id="GO:0005634">
    <property type="term" value="C:nucleus"/>
    <property type="evidence" value="ECO:0007669"/>
    <property type="project" value="TreeGrafter"/>
</dbReference>
<keyword evidence="1" id="KW-0904">Protein phosphatase</keyword>
<dbReference type="InterPro" id="IPR002044">
    <property type="entry name" value="CBM20"/>
</dbReference>
<feature type="region of interest" description="Disordered" evidence="2">
    <location>
        <begin position="387"/>
        <end position="494"/>
    </location>
</feature>
<dbReference type="Gene3D" id="3.90.190.10">
    <property type="entry name" value="Protein tyrosine phosphatase superfamily"/>
    <property type="match status" value="1"/>
</dbReference>
<feature type="compositionally biased region" description="Polar residues" evidence="2">
    <location>
        <begin position="460"/>
        <end position="481"/>
    </location>
</feature>
<dbReference type="PANTHER" id="PTHR46864:SF1">
    <property type="entry name" value="LAFORIN"/>
    <property type="match status" value="1"/>
</dbReference>
<feature type="compositionally biased region" description="Low complexity" evidence="2">
    <location>
        <begin position="338"/>
        <end position="348"/>
    </location>
</feature>
<dbReference type="AlphaFoldDB" id="A0A8K0EEG5"/>
<dbReference type="Pfam" id="PF00782">
    <property type="entry name" value="DSPc"/>
    <property type="match status" value="1"/>
</dbReference>
<dbReference type="EMBL" id="OV696699">
    <property type="protein sequence ID" value="CAH1245512.1"/>
    <property type="molecule type" value="Genomic_DNA"/>
</dbReference>
<evidence type="ECO:0000259" key="3">
    <source>
        <dbReference type="PROSITE" id="PS50054"/>
    </source>
</evidence>
<evidence type="ECO:0000313" key="5">
    <source>
        <dbReference type="EMBL" id="CAH1245512.1"/>
    </source>
</evidence>
<evidence type="ECO:0000256" key="1">
    <source>
        <dbReference type="ARBA" id="ARBA00022912"/>
    </source>
</evidence>
<dbReference type="GO" id="GO:2001070">
    <property type="term" value="F:starch binding"/>
    <property type="evidence" value="ECO:0007669"/>
    <property type="project" value="InterPro"/>
</dbReference>
<dbReference type="Pfam" id="PF00686">
    <property type="entry name" value="CBM_20"/>
    <property type="match status" value="1"/>
</dbReference>
<feature type="compositionally biased region" description="Low complexity" evidence="2">
    <location>
        <begin position="428"/>
        <end position="441"/>
    </location>
</feature>
<feature type="domain" description="Tyrosine-protein phosphatase" evidence="3">
    <location>
        <begin position="147"/>
        <end position="315"/>
    </location>
</feature>
<dbReference type="OrthoDB" id="273181at2759"/>
<name>A0A8K0EEG5_BRALA</name>
<protein>
    <submittedName>
        <fullName evidence="5">EPM2A protein</fullName>
    </submittedName>
</protein>
<dbReference type="PROSITE" id="PS50054">
    <property type="entry name" value="TYR_PHOSPHATASE_DUAL"/>
    <property type="match status" value="1"/>
</dbReference>
<dbReference type="SUPFAM" id="SSF52799">
    <property type="entry name" value="(Phosphotyrosine protein) phosphatases II"/>
    <property type="match status" value="1"/>
</dbReference>
<dbReference type="InterPro" id="IPR013784">
    <property type="entry name" value="Carb-bd-like_fold"/>
</dbReference>
<feature type="domain" description="CBM20" evidence="4">
    <location>
        <begin position="1"/>
        <end position="122"/>
    </location>
</feature>
<dbReference type="Gene3D" id="2.60.40.10">
    <property type="entry name" value="Immunoglobulins"/>
    <property type="match status" value="1"/>
</dbReference>
<dbReference type="GO" id="GO:0004725">
    <property type="term" value="F:protein tyrosine phosphatase activity"/>
    <property type="evidence" value="ECO:0007669"/>
    <property type="project" value="InterPro"/>
</dbReference>
<dbReference type="InterPro" id="IPR013783">
    <property type="entry name" value="Ig-like_fold"/>
</dbReference>
<dbReference type="SUPFAM" id="SSF49452">
    <property type="entry name" value="Starch-binding domain-like"/>
    <property type="match status" value="1"/>
</dbReference>
<accession>A0A8K0EEG5</accession>
<dbReference type="InterPro" id="IPR042942">
    <property type="entry name" value="Laforin"/>
</dbReference>